<evidence type="ECO:0008006" key="4">
    <source>
        <dbReference type="Google" id="ProtNLM"/>
    </source>
</evidence>
<evidence type="ECO:0000313" key="2">
    <source>
        <dbReference type="EMBL" id="OBA27058.1"/>
    </source>
</evidence>
<evidence type="ECO:0000256" key="1">
    <source>
        <dbReference type="SAM" id="MobiDB-lite"/>
    </source>
</evidence>
<keyword evidence="3" id="KW-1185">Reference proteome</keyword>
<feature type="compositionally biased region" description="Acidic residues" evidence="1">
    <location>
        <begin position="1"/>
        <end position="10"/>
    </location>
</feature>
<dbReference type="Proteomes" id="UP000092321">
    <property type="component" value="Unassembled WGS sequence"/>
</dbReference>
<feature type="region of interest" description="Disordered" evidence="1">
    <location>
        <begin position="1"/>
        <end position="61"/>
    </location>
</feature>
<feature type="compositionally biased region" description="Basic and acidic residues" evidence="1">
    <location>
        <begin position="33"/>
        <end position="48"/>
    </location>
</feature>
<comment type="caution">
    <text evidence="2">The sequence shown here is derived from an EMBL/GenBank/DDBJ whole genome shotgun (WGS) entry which is preliminary data.</text>
</comment>
<evidence type="ECO:0000313" key="3">
    <source>
        <dbReference type="Proteomes" id="UP000092321"/>
    </source>
</evidence>
<reference evidence="3" key="1">
    <citation type="journal article" date="2016" name="Proc. Natl. Acad. Sci. U.S.A.">
        <title>Comparative genomics of biotechnologically important yeasts.</title>
        <authorList>
            <person name="Riley R."/>
            <person name="Haridas S."/>
            <person name="Wolfe K.H."/>
            <person name="Lopes M.R."/>
            <person name="Hittinger C.T."/>
            <person name="Goeker M."/>
            <person name="Salamov A.A."/>
            <person name="Wisecaver J.H."/>
            <person name="Long T.M."/>
            <person name="Calvey C.H."/>
            <person name="Aerts A.L."/>
            <person name="Barry K.W."/>
            <person name="Choi C."/>
            <person name="Clum A."/>
            <person name="Coughlan A.Y."/>
            <person name="Deshpande S."/>
            <person name="Douglass A.P."/>
            <person name="Hanson S.J."/>
            <person name="Klenk H.-P."/>
            <person name="LaButti K.M."/>
            <person name="Lapidus A."/>
            <person name="Lindquist E.A."/>
            <person name="Lipzen A.M."/>
            <person name="Meier-Kolthoff J.P."/>
            <person name="Ohm R.A."/>
            <person name="Otillar R.P."/>
            <person name="Pangilinan J.L."/>
            <person name="Peng Y."/>
            <person name="Rokas A."/>
            <person name="Rosa C.A."/>
            <person name="Scheuner C."/>
            <person name="Sibirny A.A."/>
            <person name="Slot J.C."/>
            <person name="Stielow J.B."/>
            <person name="Sun H."/>
            <person name="Kurtzman C.P."/>
            <person name="Blackwell M."/>
            <person name="Grigoriev I.V."/>
            <person name="Jeffries T.W."/>
        </authorList>
    </citation>
    <scope>NUCLEOTIDE SEQUENCE [LARGE SCALE GENOMIC DNA]</scope>
    <source>
        <strain evidence="3">NRRL Y-1626</strain>
    </source>
</reference>
<dbReference type="AlphaFoldDB" id="A0A1B7TED2"/>
<feature type="compositionally biased region" description="Polar residues" evidence="1">
    <location>
        <begin position="23"/>
        <end position="32"/>
    </location>
</feature>
<gene>
    <name evidence="2" type="ORF">HANVADRAFT_52603</name>
</gene>
<dbReference type="OrthoDB" id="1929311at2759"/>
<accession>A0A1B7TED2</accession>
<proteinExistence type="predicted"/>
<organism evidence="2 3">
    <name type="scientific">Hanseniaspora valbyensis NRRL Y-1626</name>
    <dbReference type="NCBI Taxonomy" id="766949"/>
    <lineage>
        <taxon>Eukaryota</taxon>
        <taxon>Fungi</taxon>
        <taxon>Dikarya</taxon>
        <taxon>Ascomycota</taxon>
        <taxon>Saccharomycotina</taxon>
        <taxon>Saccharomycetes</taxon>
        <taxon>Saccharomycodales</taxon>
        <taxon>Saccharomycodaceae</taxon>
        <taxon>Hanseniaspora</taxon>
    </lineage>
</organism>
<sequence>MSVDDLEDNLALDVSDNEKQEEQIISSENQITDNKRKLESEDGQEQKKISKKAKTNKNASNNLSTDSEFIKSFSVLPLEQVVQYFNVNLKKADSDASERPFLFSKNDFKDTSTFPISDRKLPNFNKFLTTFINQRDAKTKTIIVSATNIRVADIHRAIHLDLQEGDKTLKGIKLFNKNKLKQDIETLVNISKSKDDKYKNVKNYITTPTRLLTLLETLGQDKKHNSLWLKDKSKLDVVIDCQFMINSNKNVNILNDFQTVYKLLDLIKDLKQIKGNSLRIILY</sequence>
<name>A0A1B7TED2_9ASCO</name>
<protein>
    <recommendedName>
        <fullName evidence="4">Protein CMS1</fullName>
    </recommendedName>
</protein>
<dbReference type="EMBL" id="LXPE01000011">
    <property type="protein sequence ID" value="OBA27058.1"/>
    <property type="molecule type" value="Genomic_DNA"/>
</dbReference>